<dbReference type="AlphaFoldDB" id="A0A385SSV4"/>
<keyword evidence="1" id="KW-0472">Membrane</keyword>
<dbReference type="EMBL" id="CP032382">
    <property type="protein sequence ID" value="AYB34299.1"/>
    <property type="molecule type" value="Genomic_DNA"/>
</dbReference>
<accession>A0A385SSV4</accession>
<sequence length="116" mass="14056">MKNKIIFGILFLAGIVLFARLDYFMSQYRWDKSHLRDLIQKREEVIRVLPEELNPEIRQRLEQLQEEEKENIDLQQVQLMSFYYSVLWVYGIVVTLIVLLLVIYRFKIGHRVAQQK</sequence>
<feature type="transmembrane region" description="Helical" evidence="1">
    <location>
        <begin position="82"/>
        <end position="106"/>
    </location>
</feature>
<protein>
    <submittedName>
        <fullName evidence="2">Uncharacterized protein</fullName>
    </submittedName>
</protein>
<name>A0A385SSV4_9BACT</name>
<evidence type="ECO:0000256" key="1">
    <source>
        <dbReference type="SAM" id="Phobius"/>
    </source>
</evidence>
<dbReference type="RefSeq" id="WP_119757518.1">
    <property type="nucleotide sequence ID" value="NZ_CP032382.1"/>
</dbReference>
<proteinExistence type="predicted"/>
<gene>
    <name evidence="2" type="ORF">D4L85_28625</name>
</gene>
<keyword evidence="1" id="KW-0812">Transmembrane</keyword>
<evidence type="ECO:0000313" key="2">
    <source>
        <dbReference type="EMBL" id="AYB34299.1"/>
    </source>
</evidence>
<reference evidence="3" key="1">
    <citation type="submission" date="2018-09" db="EMBL/GenBank/DDBJ databases">
        <title>Chryseolinea sp. KIS68-18 isolated from soil.</title>
        <authorList>
            <person name="Weon H.-Y."/>
            <person name="Kwon S.-W."/>
            <person name="Lee S.A."/>
        </authorList>
    </citation>
    <scope>NUCLEOTIDE SEQUENCE [LARGE SCALE GENOMIC DNA]</scope>
    <source>
        <strain evidence="3">KIS68-18</strain>
    </source>
</reference>
<dbReference type="Proteomes" id="UP000266183">
    <property type="component" value="Chromosome"/>
</dbReference>
<keyword evidence="1" id="KW-1133">Transmembrane helix</keyword>
<keyword evidence="3" id="KW-1185">Reference proteome</keyword>
<organism evidence="2 3">
    <name type="scientific">Chryseolinea soli</name>
    <dbReference type="NCBI Taxonomy" id="2321403"/>
    <lineage>
        <taxon>Bacteria</taxon>
        <taxon>Pseudomonadati</taxon>
        <taxon>Bacteroidota</taxon>
        <taxon>Cytophagia</taxon>
        <taxon>Cytophagales</taxon>
        <taxon>Fulvivirgaceae</taxon>
        <taxon>Chryseolinea</taxon>
    </lineage>
</organism>
<evidence type="ECO:0000313" key="3">
    <source>
        <dbReference type="Proteomes" id="UP000266183"/>
    </source>
</evidence>
<dbReference type="KEGG" id="chk:D4L85_28625"/>